<feature type="transmembrane region" description="Helical" evidence="1">
    <location>
        <begin position="12"/>
        <end position="35"/>
    </location>
</feature>
<dbReference type="Pfam" id="PF11188">
    <property type="entry name" value="DUF2975"/>
    <property type="match status" value="1"/>
</dbReference>
<proteinExistence type="predicted"/>
<organism evidence="2 3">
    <name type="scientific">Thalassobellus suaedae</name>
    <dbReference type="NCBI Taxonomy" id="3074124"/>
    <lineage>
        <taxon>Bacteria</taxon>
        <taxon>Pseudomonadati</taxon>
        <taxon>Bacteroidota</taxon>
        <taxon>Flavobacteriia</taxon>
        <taxon>Flavobacteriales</taxon>
        <taxon>Flavobacteriaceae</taxon>
        <taxon>Thalassobellus</taxon>
    </lineage>
</organism>
<dbReference type="RefSeq" id="WP_415863796.1">
    <property type="nucleotide sequence ID" value="NZ_CP134536.1"/>
</dbReference>
<evidence type="ECO:0000313" key="3">
    <source>
        <dbReference type="Proteomes" id="UP001303407"/>
    </source>
</evidence>
<accession>A0ABY9Y7P3</accession>
<keyword evidence="1" id="KW-0472">Membrane</keyword>
<name>A0ABY9Y7P3_9FLAO</name>
<dbReference type="Proteomes" id="UP001303407">
    <property type="component" value="Chromosome"/>
</dbReference>
<gene>
    <name evidence="2" type="ORF">RHP49_06040</name>
</gene>
<evidence type="ECO:0000256" key="1">
    <source>
        <dbReference type="SAM" id="Phobius"/>
    </source>
</evidence>
<reference evidence="2 3" key="1">
    <citation type="submission" date="2023-09" db="EMBL/GenBank/DDBJ databases">
        <title>Thalassobella suaedae gen. nov., sp. nov., a marine bacterium of the family Flavobacteriaceae isolated from a halophyte Suaeda japonica.</title>
        <authorList>
            <person name="Lee S.Y."/>
            <person name="Hwang C.Y."/>
        </authorList>
    </citation>
    <scope>NUCLEOTIDE SEQUENCE [LARGE SCALE GENOMIC DNA]</scope>
    <source>
        <strain evidence="2 3">HL-DH10</strain>
    </source>
</reference>
<feature type="transmembrane region" description="Helical" evidence="1">
    <location>
        <begin position="151"/>
        <end position="172"/>
    </location>
</feature>
<keyword evidence="1" id="KW-0812">Transmembrane</keyword>
<evidence type="ECO:0000313" key="2">
    <source>
        <dbReference type="EMBL" id="WNH13814.1"/>
    </source>
</evidence>
<feature type="transmembrane region" description="Helical" evidence="1">
    <location>
        <begin position="84"/>
        <end position="102"/>
    </location>
</feature>
<dbReference type="EMBL" id="CP134536">
    <property type="protein sequence ID" value="WNH13814.1"/>
    <property type="molecule type" value="Genomic_DNA"/>
</dbReference>
<keyword evidence="1" id="KW-1133">Transmembrane helix</keyword>
<sequence>MTKNRLLNIAVNLCRLIKVIHIFLFIALTAFLIHFQLDKDFYSKGEFNFNAQTNAFNAFTKWKKIDVGEDKEVYSLEKITTSSLYLNYFKYVAVLLVIFLLIKEFQKVMQSVKHLNTFREDNIKSFRKIGKYLFIFFLLTCYFAVRFQDGGISGFSISFTPLILMLLAFVFAEIFKEGNFLMEENELTI</sequence>
<dbReference type="InterPro" id="IPR021354">
    <property type="entry name" value="DUF2975"/>
</dbReference>
<protein>
    <submittedName>
        <fullName evidence="2">DUF2975 domain-containing protein</fullName>
    </submittedName>
</protein>
<keyword evidence="3" id="KW-1185">Reference proteome</keyword>
<feature type="transmembrane region" description="Helical" evidence="1">
    <location>
        <begin position="129"/>
        <end position="145"/>
    </location>
</feature>